<dbReference type="Gramene" id="Pp3c17_19910V3.1">
    <property type="protein sequence ID" value="PAC:32907184.CDS.1"/>
    <property type="gene ID" value="Pp3c17_19910"/>
</dbReference>
<proteinExistence type="predicted"/>
<dbReference type="AlphaFoldDB" id="A0A2K1J4P4"/>
<dbReference type="EMBL" id="ABEU02000017">
    <property type="protein sequence ID" value="PNR36499.1"/>
    <property type="molecule type" value="Genomic_DNA"/>
</dbReference>
<reference evidence="1 3" key="2">
    <citation type="journal article" date="2018" name="Plant J.">
        <title>The Physcomitrella patens chromosome-scale assembly reveals moss genome structure and evolution.</title>
        <authorList>
            <person name="Lang D."/>
            <person name="Ullrich K.K."/>
            <person name="Murat F."/>
            <person name="Fuchs J."/>
            <person name="Jenkins J."/>
            <person name="Haas F.B."/>
            <person name="Piednoel M."/>
            <person name="Gundlach H."/>
            <person name="Van Bel M."/>
            <person name="Meyberg R."/>
            <person name="Vives C."/>
            <person name="Morata J."/>
            <person name="Symeonidi A."/>
            <person name="Hiss M."/>
            <person name="Muchero W."/>
            <person name="Kamisugi Y."/>
            <person name="Saleh O."/>
            <person name="Blanc G."/>
            <person name="Decker E.L."/>
            <person name="van Gessel N."/>
            <person name="Grimwood J."/>
            <person name="Hayes R.D."/>
            <person name="Graham S.W."/>
            <person name="Gunter L.E."/>
            <person name="McDaniel S.F."/>
            <person name="Hoernstein S.N.W."/>
            <person name="Larsson A."/>
            <person name="Li F.W."/>
            <person name="Perroud P.F."/>
            <person name="Phillips J."/>
            <person name="Ranjan P."/>
            <person name="Rokshar D.S."/>
            <person name="Rothfels C.J."/>
            <person name="Schneider L."/>
            <person name="Shu S."/>
            <person name="Stevenson D.W."/>
            <person name="Thummler F."/>
            <person name="Tillich M."/>
            <person name="Villarreal Aguilar J.C."/>
            <person name="Widiez T."/>
            <person name="Wong G.K."/>
            <person name="Wymore A."/>
            <person name="Zhang Y."/>
            <person name="Zimmer A.D."/>
            <person name="Quatrano R.S."/>
            <person name="Mayer K.F.X."/>
            <person name="Goodstein D."/>
            <person name="Casacuberta J.M."/>
            <person name="Vandepoele K."/>
            <person name="Reski R."/>
            <person name="Cuming A.C."/>
            <person name="Tuskan G.A."/>
            <person name="Maumus F."/>
            <person name="Salse J."/>
            <person name="Schmutz J."/>
            <person name="Rensing S.A."/>
        </authorList>
    </citation>
    <scope>NUCLEOTIDE SEQUENCE [LARGE SCALE GENOMIC DNA]</scope>
    <source>
        <strain evidence="2 3">cv. Gransden 2004</strain>
    </source>
</reference>
<reference evidence="1 3" key="1">
    <citation type="journal article" date="2008" name="Science">
        <title>The Physcomitrella genome reveals evolutionary insights into the conquest of land by plants.</title>
        <authorList>
            <person name="Rensing S."/>
            <person name="Lang D."/>
            <person name="Zimmer A."/>
            <person name="Terry A."/>
            <person name="Salamov A."/>
            <person name="Shapiro H."/>
            <person name="Nishiyama T."/>
            <person name="Perroud P.-F."/>
            <person name="Lindquist E."/>
            <person name="Kamisugi Y."/>
            <person name="Tanahashi T."/>
            <person name="Sakakibara K."/>
            <person name="Fujita T."/>
            <person name="Oishi K."/>
            <person name="Shin-I T."/>
            <person name="Kuroki Y."/>
            <person name="Toyoda A."/>
            <person name="Suzuki Y."/>
            <person name="Hashimoto A."/>
            <person name="Yamaguchi K."/>
            <person name="Sugano A."/>
            <person name="Kohara Y."/>
            <person name="Fujiyama A."/>
            <person name="Anterola A."/>
            <person name="Aoki S."/>
            <person name="Ashton N."/>
            <person name="Barbazuk W.B."/>
            <person name="Barker E."/>
            <person name="Bennetzen J."/>
            <person name="Bezanilla M."/>
            <person name="Blankenship R."/>
            <person name="Cho S.H."/>
            <person name="Dutcher S."/>
            <person name="Estelle M."/>
            <person name="Fawcett J.A."/>
            <person name="Gundlach H."/>
            <person name="Hanada K."/>
            <person name="Heyl A."/>
            <person name="Hicks K.A."/>
            <person name="Hugh J."/>
            <person name="Lohr M."/>
            <person name="Mayer K."/>
            <person name="Melkozernov A."/>
            <person name="Murata T."/>
            <person name="Nelson D."/>
            <person name="Pils B."/>
            <person name="Prigge M."/>
            <person name="Reiss B."/>
            <person name="Renner T."/>
            <person name="Rombauts S."/>
            <person name="Rushton P."/>
            <person name="Sanderfoot A."/>
            <person name="Schween G."/>
            <person name="Shiu S.-H."/>
            <person name="Stueber K."/>
            <person name="Theodoulou F.L."/>
            <person name="Tu H."/>
            <person name="Van de Peer Y."/>
            <person name="Verrier P.J."/>
            <person name="Waters E."/>
            <person name="Wood A."/>
            <person name="Yang L."/>
            <person name="Cove D."/>
            <person name="Cuming A."/>
            <person name="Hasebe M."/>
            <person name="Lucas S."/>
            <person name="Mishler D.B."/>
            <person name="Reski R."/>
            <person name="Grigoriev I."/>
            <person name="Quatrano R.S."/>
            <person name="Boore J.L."/>
        </authorList>
    </citation>
    <scope>NUCLEOTIDE SEQUENCE [LARGE SCALE GENOMIC DNA]</scope>
    <source>
        <strain evidence="2 3">cv. Gransden 2004</strain>
    </source>
</reference>
<gene>
    <name evidence="1" type="ORF">PHYPA_022350</name>
</gene>
<protein>
    <submittedName>
        <fullName evidence="1 2">Uncharacterized protein</fullName>
    </submittedName>
</protein>
<accession>A0A2K1J4P4</accession>
<organism evidence="1">
    <name type="scientific">Physcomitrium patens</name>
    <name type="common">Spreading-leaved earth moss</name>
    <name type="synonym">Physcomitrella patens</name>
    <dbReference type="NCBI Taxonomy" id="3218"/>
    <lineage>
        <taxon>Eukaryota</taxon>
        <taxon>Viridiplantae</taxon>
        <taxon>Streptophyta</taxon>
        <taxon>Embryophyta</taxon>
        <taxon>Bryophyta</taxon>
        <taxon>Bryophytina</taxon>
        <taxon>Bryopsida</taxon>
        <taxon>Funariidae</taxon>
        <taxon>Funariales</taxon>
        <taxon>Funariaceae</taxon>
        <taxon>Physcomitrium</taxon>
    </lineage>
</organism>
<evidence type="ECO:0000313" key="3">
    <source>
        <dbReference type="Proteomes" id="UP000006727"/>
    </source>
</evidence>
<keyword evidence="3" id="KW-1185">Reference proteome</keyword>
<evidence type="ECO:0000313" key="2">
    <source>
        <dbReference type="EnsemblPlants" id="PAC:32907184.CDS.1"/>
    </source>
</evidence>
<dbReference type="Proteomes" id="UP000006727">
    <property type="component" value="Chromosome 17"/>
</dbReference>
<dbReference type="Gramene" id="Pp3c17_19910V3.2">
    <property type="protein sequence ID" value="PAC:32907185.CDS.1"/>
    <property type="gene ID" value="Pp3c17_19910"/>
</dbReference>
<dbReference type="InParanoid" id="A0A2K1J4P4"/>
<dbReference type="EnsemblPlants" id="Pp3c17_19910V3.1">
    <property type="protein sequence ID" value="PAC:32907184.CDS.1"/>
    <property type="gene ID" value="Pp3c17_19910"/>
</dbReference>
<reference evidence="2" key="3">
    <citation type="submission" date="2020-12" db="UniProtKB">
        <authorList>
            <consortium name="EnsemblPlants"/>
        </authorList>
    </citation>
    <scope>IDENTIFICATION</scope>
</reference>
<evidence type="ECO:0000313" key="1">
    <source>
        <dbReference type="EMBL" id="PNR36499.1"/>
    </source>
</evidence>
<sequence length="93" mass="10321">MDPFVHVDEFLPLFQLDTSEGSRWRQVEGVGGAACQCWVGTKQIRVGIEFPETEPRPTPVVQLSPCSPTLRQVMGPTSCRHADLCRSPLLDLV</sequence>
<name>A0A2K1J4P4_PHYPA</name>
<dbReference type="EnsemblPlants" id="Pp3c17_19910V3.2">
    <property type="protein sequence ID" value="PAC:32907185.CDS.1"/>
    <property type="gene ID" value="Pp3c17_19910"/>
</dbReference>